<feature type="domain" description="FAD-binding" evidence="7">
    <location>
        <begin position="21"/>
        <end position="275"/>
    </location>
</feature>
<dbReference type="InterPro" id="IPR002938">
    <property type="entry name" value="FAD-bd"/>
</dbReference>
<dbReference type="InterPro" id="IPR036188">
    <property type="entry name" value="FAD/NAD-bd_sf"/>
</dbReference>
<evidence type="ECO:0000256" key="5">
    <source>
        <dbReference type="ARBA" id="ARBA00023033"/>
    </source>
</evidence>
<dbReference type="STRING" id="765915.A0A1Y2H8J1"/>
<evidence type="ECO:0000313" key="9">
    <source>
        <dbReference type="Proteomes" id="UP000193411"/>
    </source>
</evidence>
<comment type="similarity">
    <text evidence="1">Belongs to the paxM FAD-dependent monooxygenase family.</text>
</comment>
<evidence type="ECO:0000256" key="1">
    <source>
        <dbReference type="ARBA" id="ARBA00007992"/>
    </source>
</evidence>
<name>A0A1Y2H8J1_9FUNG</name>
<feature type="compositionally biased region" description="Polar residues" evidence="6">
    <location>
        <begin position="822"/>
        <end position="831"/>
    </location>
</feature>
<dbReference type="SUPFAM" id="SSF51905">
    <property type="entry name" value="FAD/NAD(P)-binding domain"/>
    <property type="match status" value="1"/>
</dbReference>
<dbReference type="Pfam" id="PF01494">
    <property type="entry name" value="FAD_binding_3"/>
    <property type="match status" value="2"/>
</dbReference>
<dbReference type="GO" id="GO:0071949">
    <property type="term" value="F:FAD binding"/>
    <property type="evidence" value="ECO:0007669"/>
    <property type="project" value="InterPro"/>
</dbReference>
<comment type="caution">
    <text evidence="8">The sequence shown here is derived from an EMBL/GenBank/DDBJ whole genome shotgun (WGS) entry which is preliminary data.</text>
</comment>
<organism evidence="8 9">
    <name type="scientific">Catenaria anguillulae PL171</name>
    <dbReference type="NCBI Taxonomy" id="765915"/>
    <lineage>
        <taxon>Eukaryota</taxon>
        <taxon>Fungi</taxon>
        <taxon>Fungi incertae sedis</taxon>
        <taxon>Blastocladiomycota</taxon>
        <taxon>Blastocladiomycetes</taxon>
        <taxon>Blastocladiales</taxon>
        <taxon>Catenariaceae</taxon>
        <taxon>Catenaria</taxon>
    </lineage>
</organism>
<evidence type="ECO:0000313" key="8">
    <source>
        <dbReference type="EMBL" id="ORZ30879.1"/>
    </source>
</evidence>
<evidence type="ECO:0000256" key="4">
    <source>
        <dbReference type="ARBA" id="ARBA00023002"/>
    </source>
</evidence>
<keyword evidence="5" id="KW-0503">Monooxygenase</keyword>
<proteinExistence type="inferred from homology"/>
<feature type="domain" description="FAD-binding" evidence="7">
    <location>
        <begin position="437"/>
        <end position="501"/>
    </location>
</feature>
<dbReference type="Gene3D" id="3.50.50.60">
    <property type="entry name" value="FAD/NAD(P)-binding domain"/>
    <property type="match status" value="2"/>
</dbReference>
<keyword evidence="4" id="KW-0560">Oxidoreductase</keyword>
<protein>
    <recommendedName>
        <fullName evidence="7">FAD-binding domain-containing protein</fullName>
    </recommendedName>
</protein>
<feature type="region of interest" description="Disordered" evidence="6">
    <location>
        <begin position="687"/>
        <end position="716"/>
    </location>
</feature>
<evidence type="ECO:0000256" key="3">
    <source>
        <dbReference type="ARBA" id="ARBA00022827"/>
    </source>
</evidence>
<dbReference type="PANTHER" id="PTHR13789">
    <property type="entry name" value="MONOOXYGENASE"/>
    <property type="match status" value="1"/>
</dbReference>
<dbReference type="PANTHER" id="PTHR13789:SF309">
    <property type="entry name" value="PUTATIVE (AFU_ORTHOLOGUE AFUA_6G14510)-RELATED"/>
    <property type="match status" value="1"/>
</dbReference>
<dbReference type="GO" id="GO:0004497">
    <property type="term" value="F:monooxygenase activity"/>
    <property type="evidence" value="ECO:0007669"/>
    <property type="project" value="UniProtKB-KW"/>
</dbReference>
<evidence type="ECO:0000259" key="7">
    <source>
        <dbReference type="Pfam" id="PF01494"/>
    </source>
</evidence>
<feature type="region of interest" description="Disordered" evidence="6">
    <location>
        <begin position="610"/>
        <end position="648"/>
    </location>
</feature>
<keyword evidence="3" id="KW-0274">FAD</keyword>
<evidence type="ECO:0000256" key="6">
    <source>
        <dbReference type="SAM" id="MobiDB-lite"/>
    </source>
</evidence>
<dbReference type="AlphaFoldDB" id="A0A1Y2H8J1"/>
<feature type="compositionally biased region" description="Low complexity" evidence="6">
    <location>
        <begin position="610"/>
        <end position="621"/>
    </location>
</feature>
<dbReference type="Proteomes" id="UP000193411">
    <property type="component" value="Unassembled WGS sequence"/>
</dbReference>
<evidence type="ECO:0000256" key="2">
    <source>
        <dbReference type="ARBA" id="ARBA00022630"/>
    </source>
</evidence>
<keyword evidence="9" id="KW-1185">Reference proteome</keyword>
<sequence>MPSHSPFTDLTAHIFPPPEFAIVGGGVGGLAVAALFERYKIPYVILEKRKEGTHLDGADLGLFPAAIDVLVELGVPDEFWTHHSSRVEHVHVCKARHLQGPPAVPGQDGPTGMQVPNGAGNGKVGFMMVDGASIKTVSPVAGGSESSSSTGFAGVFGGHSRATTAGSATSSVDLAHLDTIVLADPIKSLNMENVLGTGQCMRMTNRRSLMSQLMTMVPREKILFESSVIQCTENDNHVELVFTYQHAFASLVVPMVIGADGIKSVCRQLTTQFRAETLAAAATDTSSKPSSSSVPNSSPRYAGEICYRGSFPLPQEERAQCEDANDPAKALLRRQLHKLMIKDDFHKPRSMSLYYDKERRFSFGFLNEIGSYGYWWVREKWQGSREAFKAKQLKREGEEPPAHWPEPLQSMFRLTRADHFYLQPIVDREADSDPMAWYSARCVLLGDAAHPTTPALFQGANMAIEDAHLLVRLIVAHGPAVKPTVLFDQFARTRIKHVSRIQRESFRQTKVSQWQSKTSTLLRDAALKIIPTKMIEGKLRKASAWDPDAAVREALSDTPAGSASVAKPVRSVSTGMYKKGSAGSVTSGLGKDGSSSGFFSMFGLGSNKHGTVSSSGVSTSSQDLMRESTDSALGGFRPRTSSSSSVSGHVALSSAMQAGGNLGGAGHSLGQGARGANADMSMRSGKALSITSSLQSDQVSTHSPSPSTPAPPLPCDLDALAQSMQGMTFHDPVNDTEYANACPRISGSGGSRFPHHQEYMHTHAEEDEDEDDEHVLNAAGLDHLFTLSLAAATNAGVATAAAGDGIAPKHQGGLAVPPLRGSSRSDSAIVQ</sequence>
<feature type="region of interest" description="Disordered" evidence="6">
    <location>
        <begin position="805"/>
        <end position="831"/>
    </location>
</feature>
<dbReference type="InterPro" id="IPR050493">
    <property type="entry name" value="FAD-dep_Monooxygenase_BioMet"/>
</dbReference>
<feature type="compositionally biased region" description="Polar residues" evidence="6">
    <location>
        <begin position="689"/>
        <end position="699"/>
    </location>
</feature>
<accession>A0A1Y2H8J1</accession>
<dbReference type="EMBL" id="MCFL01000073">
    <property type="protein sequence ID" value="ORZ30879.1"/>
    <property type="molecule type" value="Genomic_DNA"/>
</dbReference>
<reference evidence="8 9" key="1">
    <citation type="submission" date="2016-07" db="EMBL/GenBank/DDBJ databases">
        <title>Pervasive Adenine N6-methylation of Active Genes in Fungi.</title>
        <authorList>
            <consortium name="DOE Joint Genome Institute"/>
            <person name="Mondo S.J."/>
            <person name="Dannebaum R.O."/>
            <person name="Kuo R.C."/>
            <person name="Labutti K."/>
            <person name="Haridas S."/>
            <person name="Kuo A."/>
            <person name="Salamov A."/>
            <person name="Ahrendt S.R."/>
            <person name="Lipzen A."/>
            <person name="Sullivan W."/>
            <person name="Andreopoulos W.B."/>
            <person name="Clum A."/>
            <person name="Lindquist E."/>
            <person name="Daum C."/>
            <person name="Ramamoorthy G.K."/>
            <person name="Gryganskyi A."/>
            <person name="Culley D."/>
            <person name="Magnuson J.K."/>
            <person name="James T.Y."/>
            <person name="O'Malley M.A."/>
            <person name="Stajich J.E."/>
            <person name="Spatafora J.W."/>
            <person name="Visel A."/>
            <person name="Grigoriev I.V."/>
        </authorList>
    </citation>
    <scope>NUCLEOTIDE SEQUENCE [LARGE SCALE GENOMIC DNA]</scope>
    <source>
        <strain evidence="8 9">PL171</strain>
    </source>
</reference>
<dbReference type="OrthoDB" id="10029326at2759"/>
<gene>
    <name evidence="8" type="ORF">BCR44DRAFT_39758</name>
</gene>
<keyword evidence="2" id="KW-0285">Flavoprotein</keyword>